<evidence type="ECO:0000313" key="2">
    <source>
        <dbReference type="EMBL" id="KAF6784164.1"/>
    </source>
</evidence>
<evidence type="ECO:0000313" key="3">
    <source>
        <dbReference type="Proteomes" id="UP000652219"/>
    </source>
</evidence>
<dbReference type="EMBL" id="WIGN01000766">
    <property type="protein sequence ID" value="KAF6784164.1"/>
    <property type="molecule type" value="Genomic_DNA"/>
</dbReference>
<protein>
    <submittedName>
        <fullName evidence="2">Uncharacterized protein</fullName>
    </submittedName>
</protein>
<gene>
    <name evidence="2" type="ORF">CSOJ01_15792</name>
</gene>
<dbReference type="AlphaFoldDB" id="A0A8H6MH80"/>
<evidence type="ECO:0000256" key="1">
    <source>
        <dbReference type="SAM" id="MobiDB-lite"/>
    </source>
</evidence>
<dbReference type="Proteomes" id="UP000652219">
    <property type="component" value="Unassembled WGS sequence"/>
</dbReference>
<accession>A0A8H6MH80</accession>
<reference evidence="2 3" key="1">
    <citation type="journal article" date="2020" name="Phytopathology">
        <title>Genome Sequence Resources of Colletotrichum truncatum, C. plurivorum, C. musicola, and C. sojae: Four Species Pathogenic to Soybean (Glycine max).</title>
        <authorList>
            <person name="Rogerio F."/>
            <person name="Boufleur T.R."/>
            <person name="Ciampi-Guillardi M."/>
            <person name="Sukno S.A."/>
            <person name="Thon M.R."/>
            <person name="Massola Junior N.S."/>
            <person name="Baroncelli R."/>
        </authorList>
    </citation>
    <scope>NUCLEOTIDE SEQUENCE [LARGE SCALE GENOMIC DNA]</scope>
    <source>
        <strain evidence="2 3">LFN0009</strain>
    </source>
</reference>
<proteinExistence type="predicted"/>
<organism evidence="2 3">
    <name type="scientific">Colletotrichum sojae</name>
    <dbReference type="NCBI Taxonomy" id="2175907"/>
    <lineage>
        <taxon>Eukaryota</taxon>
        <taxon>Fungi</taxon>
        <taxon>Dikarya</taxon>
        <taxon>Ascomycota</taxon>
        <taxon>Pezizomycotina</taxon>
        <taxon>Sordariomycetes</taxon>
        <taxon>Hypocreomycetidae</taxon>
        <taxon>Glomerellales</taxon>
        <taxon>Glomerellaceae</taxon>
        <taxon>Colletotrichum</taxon>
        <taxon>Colletotrichum orchidearum species complex</taxon>
    </lineage>
</organism>
<feature type="region of interest" description="Disordered" evidence="1">
    <location>
        <begin position="56"/>
        <end position="88"/>
    </location>
</feature>
<sequence>MSRQGRHLTVLDLLTTTHLSLLRHFPRLDLLRRLILTTYLEHILISAQQDPMFTTAHSIRSDDSEDDEVHANDIDANAADETSEASND</sequence>
<comment type="caution">
    <text evidence="2">The sequence shown here is derived from an EMBL/GenBank/DDBJ whole genome shotgun (WGS) entry which is preliminary data.</text>
</comment>
<keyword evidence="3" id="KW-1185">Reference proteome</keyword>
<name>A0A8H6MH80_9PEZI</name>